<organism evidence="9 10">
    <name type="scientific">Alkalicoccobacillus plakortidis</name>
    <dbReference type="NCBI Taxonomy" id="444060"/>
    <lineage>
        <taxon>Bacteria</taxon>
        <taxon>Bacillati</taxon>
        <taxon>Bacillota</taxon>
        <taxon>Bacilli</taxon>
        <taxon>Bacillales</taxon>
        <taxon>Bacillaceae</taxon>
        <taxon>Alkalicoccobacillus</taxon>
    </lineage>
</organism>
<reference evidence="9" key="1">
    <citation type="submission" date="2022-06" db="EMBL/GenBank/DDBJ databases">
        <title>Alkalicoccobacillus porphyridii sp. nov., isolated from a marine red alga, Porphyridium purpureum and reclassification of Shouchella plakortidis and Shouchella gibsonii as Alkalicoccobacillus plakortidis comb. nov. and Alkalicoccobacillus gibsonii comb. nov.</title>
        <authorList>
            <person name="Kim K.H."/>
            <person name="Lee J.K."/>
            <person name="Han D.M."/>
            <person name="Baek J.H."/>
            <person name="Jeon C.O."/>
        </authorList>
    </citation>
    <scope>NUCLEOTIDE SEQUENCE</scope>
    <source>
        <strain evidence="9">DSM 19153</strain>
    </source>
</reference>
<feature type="transmembrane region" description="Helical" evidence="8">
    <location>
        <begin position="32"/>
        <end position="60"/>
    </location>
</feature>
<evidence type="ECO:0000256" key="2">
    <source>
        <dbReference type="ARBA" id="ARBA00007998"/>
    </source>
</evidence>
<evidence type="ECO:0000256" key="6">
    <source>
        <dbReference type="ARBA" id="ARBA00022989"/>
    </source>
</evidence>
<dbReference type="RefSeq" id="WP_251611207.1">
    <property type="nucleotide sequence ID" value="NZ_JAMQJY010000004.1"/>
</dbReference>
<comment type="similarity">
    <text evidence="2">Belongs to the amino acid-polyamine-organocation (APC) superfamily. Spore germination protein (SGP) (TC 2.A.3.9) family.</text>
</comment>
<sequence>MIIVLWFISASYPHLTFYTYLKQVLGNIVGNFLILLYTFYFIFITITLLIFFNTLIGAWVLPNTPGIVKLILFIIPALYLLISPLKTIATFMTISSPFLLLAPICATFAFSDSEPLYLLPIFETDWIGIWKGALSSTFAMQGFLILPIIYPFVSGTSKEKLLTATYANIFVTIFYTFIVLACFIYFSPGQFNILPEPFLYMIKTISFTIFERVDLIFLACWSIIVLTTLTILLYASTTGLEIMFNKSKTKLFSIIIGSIVVILSNIPQNLLTIRRIFHFNEYADIVFAILISIFLLMYQKLLKYK</sequence>
<proteinExistence type="inferred from homology"/>
<comment type="subcellular location">
    <subcellularLocation>
        <location evidence="1">Membrane</location>
        <topology evidence="1">Multi-pass membrane protein</topology>
    </subcellularLocation>
</comment>
<evidence type="ECO:0000256" key="8">
    <source>
        <dbReference type="SAM" id="Phobius"/>
    </source>
</evidence>
<gene>
    <name evidence="9" type="ORF">NDM98_19565</name>
</gene>
<keyword evidence="5 8" id="KW-0812">Transmembrane</keyword>
<keyword evidence="10" id="KW-1185">Reference proteome</keyword>
<feature type="transmembrane region" description="Helical" evidence="8">
    <location>
        <begin position="130"/>
        <end position="153"/>
    </location>
</feature>
<evidence type="ECO:0000256" key="5">
    <source>
        <dbReference type="ARBA" id="ARBA00022692"/>
    </source>
</evidence>
<evidence type="ECO:0000256" key="7">
    <source>
        <dbReference type="ARBA" id="ARBA00023136"/>
    </source>
</evidence>
<feature type="transmembrane region" description="Helical" evidence="8">
    <location>
        <begin position="165"/>
        <end position="186"/>
    </location>
</feature>
<evidence type="ECO:0000256" key="4">
    <source>
        <dbReference type="ARBA" id="ARBA00022544"/>
    </source>
</evidence>
<feature type="transmembrane region" description="Helical" evidence="8">
    <location>
        <begin position="279"/>
        <end position="298"/>
    </location>
</feature>
<feature type="transmembrane region" description="Helical" evidence="8">
    <location>
        <begin position="215"/>
        <end position="237"/>
    </location>
</feature>
<keyword evidence="4" id="KW-0309">Germination</keyword>
<keyword evidence="6 8" id="KW-1133">Transmembrane helix</keyword>
<evidence type="ECO:0000313" key="9">
    <source>
        <dbReference type="EMBL" id="MCM2677420.1"/>
    </source>
</evidence>
<dbReference type="PANTHER" id="PTHR34975:SF2">
    <property type="entry name" value="SPORE GERMINATION PROTEIN A2"/>
    <property type="match status" value="1"/>
</dbReference>
<comment type="caution">
    <text evidence="9">The sequence shown here is derived from an EMBL/GenBank/DDBJ whole genome shotgun (WGS) entry which is preliminary data.</text>
</comment>
<protein>
    <submittedName>
        <fullName evidence="9">Spore germination protein</fullName>
    </submittedName>
</protein>
<dbReference type="InterPro" id="IPR004761">
    <property type="entry name" value="Spore_GerAB"/>
</dbReference>
<keyword evidence="7 8" id="KW-0472">Membrane</keyword>
<feature type="transmembrane region" description="Helical" evidence="8">
    <location>
        <begin position="66"/>
        <end position="82"/>
    </location>
</feature>
<feature type="transmembrane region" description="Helical" evidence="8">
    <location>
        <begin position="249"/>
        <end position="267"/>
    </location>
</feature>
<dbReference type="Pfam" id="PF03845">
    <property type="entry name" value="Spore_permease"/>
    <property type="match status" value="1"/>
</dbReference>
<evidence type="ECO:0000313" key="10">
    <source>
        <dbReference type="Proteomes" id="UP001203665"/>
    </source>
</evidence>
<feature type="transmembrane region" description="Helical" evidence="8">
    <location>
        <begin position="89"/>
        <end position="110"/>
    </location>
</feature>
<name>A0ABT0XNE3_9BACI</name>
<evidence type="ECO:0000256" key="1">
    <source>
        <dbReference type="ARBA" id="ARBA00004141"/>
    </source>
</evidence>
<accession>A0ABT0XNE3</accession>
<dbReference type="EMBL" id="JAMQJY010000004">
    <property type="protein sequence ID" value="MCM2677420.1"/>
    <property type="molecule type" value="Genomic_DNA"/>
</dbReference>
<keyword evidence="3" id="KW-0813">Transport</keyword>
<evidence type="ECO:0000256" key="3">
    <source>
        <dbReference type="ARBA" id="ARBA00022448"/>
    </source>
</evidence>
<dbReference type="PANTHER" id="PTHR34975">
    <property type="entry name" value="SPORE GERMINATION PROTEIN A2"/>
    <property type="match status" value="1"/>
</dbReference>
<dbReference type="Proteomes" id="UP001203665">
    <property type="component" value="Unassembled WGS sequence"/>
</dbReference>